<proteinExistence type="predicted"/>
<protein>
    <submittedName>
        <fullName evidence="1">Uncharacterized protein</fullName>
    </submittedName>
</protein>
<dbReference type="Gene3D" id="3.90.980.10">
    <property type="entry name" value="DNA primase, catalytic core, N-terminal domain"/>
    <property type="match status" value="1"/>
</dbReference>
<accession>A0ABT5FFE0</accession>
<comment type="caution">
    <text evidence="1">The sequence shown here is derived from an EMBL/GenBank/DDBJ whole genome shotgun (WGS) entry which is preliminary data.</text>
</comment>
<evidence type="ECO:0000313" key="1">
    <source>
        <dbReference type="EMBL" id="MDC2889327.1"/>
    </source>
</evidence>
<reference evidence="1 2" key="1">
    <citation type="submission" date="2023-01" db="EMBL/GenBank/DDBJ databases">
        <title>Psychrosphaera sp. nov., isolated from marine algae.</title>
        <authorList>
            <person name="Bayburt H."/>
            <person name="Choi B.J."/>
            <person name="Kim J.M."/>
            <person name="Choi D.G."/>
            <person name="Jeon C.O."/>
        </authorList>
    </citation>
    <scope>NUCLEOTIDE SEQUENCE [LARGE SCALE GENOMIC DNA]</scope>
    <source>
        <strain evidence="1 2">G1-22</strain>
    </source>
</reference>
<organism evidence="1 2">
    <name type="scientific">Psychrosphaera algicola</name>
    <dbReference type="NCBI Taxonomy" id="3023714"/>
    <lineage>
        <taxon>Bacteria</taxon>
        <taxon>Pseudomonadati</taxon>
        <taxon>Pseudomonadota</taxon>
        <taxon>Gammaproteobacteria</taxon>
        <taxon>Alteromonadales</taxon>
        <taxon>Pseudoalteromonadaceae</taxon>
        <taxon>Psychrosphaera</taxon>
    </lineage>
</organism>
<dbReference type="InterPro" id="IPR037068">
    <property type="entry name" value="DNA_primase_core_N_sf"/>
</dbReference>
<dbReference type="RefSeq" id="WP_272180783.1">
    <property type="nucleotide sequence ID" value="NZ_JAQOMS010000002.1"/>
</dbReference>
<keyword evidence="2" id="KW-1185">Reference proteome</keyword>
<dbReference type="SUPFAM" id="SSF56731">
    <property type="entry name" value="DNA primase core"/>
    <property type="match status" value="1"/>
</dbReference>
<dbReference type="EMBL" id="JAQOMS010000002">
    <property type="protein sequence ID" value="MDC2889327.1"/>
    <property type="molecule type" value="Genomic_DNA"/>
</dbReference>
<evidence type="ECO:0000313" key="2">
    <source>
        <dbReference type="Proteomes" id="UP001528411"/>
    </source>
</evidence>
<name>A0ABT5FFE0_9GAMM</name>
<sequence length="176" mass="20074">MNHLNYLPIKIGVMSDMRIVISCVDYNHETLLISDFQEQVIEQLINYYHVRLIDNKATINKLSKCGITLDDIKTLKLGLCDRTLNKVVPDSLTNNGASIRGVLEVHGLIKPTGHEELRGCVTMPLYDENGLVAGIFGRRMSQYIRRNGRRHILWLATQDAINKLSFPSKILELYHD</sequence>
<dbReference type="Proteomes" id="UP001528411">
    <property type="component" value="Unassembled WGS sequence"/>
</dbReference>
<gene>
    <name evidence="1" type="ORF">PN838_11725</name>
</gene>